<feature type="transmembrane region" description="Helical" evidence="2">
    <location>
        <begin position="103"/>
        <end position="120"/>
    </location>
</feature>
<dbReference type="InterPro" id="IPR000801">
    <property type="entry name" value="Esterase-like"/>
</dbReference>
<protein>
    <submittedName>
        <fullName evidence="3">Enterochelin esterase-like enzyme</fullName>
    </submittedName>
</protein>
<dbReference type="PANTHER" id="PTHR48098">
    <property type="entry name" value="ENTEROCHELIN ESTERASE-RELATED"/>
    <property type="match status" value="1"/>
</dbReference>
<dbReference type="Proteomes" id="UP000776164">
    <property type="component" value="Unassembled WGS sequence"/>
</dbReference>
<feature type="region of interest" description="Disordered" evidence="1">
    <location>
        <begin position="147"/>
        <end position="166"/>
    </location>
</feature>
<gene>
    <name evidence="3" type="ORF">JOE66_003024</name>
</gene>
<keyword evidence="2" id="KW-0812">Transmembrane</keyword>
<evidence type="ECO:0000313" key="4">
    <source>
        <dbReference type="Proteomes" id="UP000776164"/>
    </source>
</evidence>
<feature type="compositionally biased region" description="Low complexity" evidence="1">
    <location>
        <begin position="147"/>
        <end position="160"/>
    </location>
</feature>
<comment type="caution">
    <text evidence="3">The sequence shown here is derived from an EMBL/GenBank/DDBJ whole genome shotgun (WGS) entry which is preliminary data.</text>
</comment>
<keyword evidence="4" id="KW-1185">Reference proteome</keyword>
<dbReference type="Pfam" id="PF00756">
    <property type="entry name" value="Esterase"/>
    <property type="match status" value="1"/>
</dbReference>
<feature type="transmembrane region" description="Helical" evidence="2">
    <location>
        <begin position="6"/>
        <end position="31"/>
    </location>
</feature>
<dbReference type="Gene3D" id="3.40.50.1820">
    <property type="entry name" value="alpha/beta hydrolase"/>
    <property type="match status" value="1"/>
</dbReference>
<evidence type="ECO:0000313" key="3">
    <source>
        <dbReference type="EMBL" id="MBM7473390.1"/>
    </source>
</evidence>
<evidence type="ECO:0000256" key="2">
    <source>
        <dbReference type="SAM" id="Phobius"/>
    </source>
</evidence>
<reference evidence="3 4" key="1">
    <citation type="submission" date="2021-01" db="EMBL/GenBank/DDBJ databases">
        <title>Sequencing the genomes of 1000 actinobacteria strains.</title>
        <authorList>
            <person name="Klenk H.-P."/>
        </authorList>
    </citation>
    <scope>NUCLEOTIDE SEQUENCE [LARGE SCALE GENOMIC DNA]</scope>
    <source>
        <strain evidence="3 4">DSM 13057</strain>
    </source>
</reference>
<keyword evidence="2" id="KW-0472">Membrane</keyword>
<dbReference type="RefSeq" id="WP_205110813.1">
    <property type="nucleotide sequence ID" value="NZ_BAAAHT010000014.1"/>
</dbReference>
<dbReference type="SUPFAM" id="SSF53474">
    <property type="entry name" value="alpha/beta-Hydrolases"/>
    <property type="match status" value="1"/>
</dbReference>
<sequence length="443" mass="45941">MTDLILSINIVDGPAVVVLVVLSLGLAGFLLARRPTLVWVLTALVGVLAGAAIALVTVFLTEKVFNLFGVGFSPTTITWIVLTFAGIGLAIVNLWLSRWWRKVIAGVAIVVFALTGTVGVNSSIGLTKTVGALLGIGTEKPLVVPTGLPTTPHPTGTSSPSTPPSTVPLYQSWTPPADMPSVGTVGTIDIPNTNSGFVARKALAYLPPAALVQGAPALPVIIQLNGSPGSPGLDDPKSILDQMASANKGLAPIVINPDQLGDPSKDPLCLDATSDKVETYIMDDVVPYVRTHFNVLQDPKSWAFVGFSNGGECAAYFGAKYPEVFGNVVDISGDQYQAIGDNGAAKKYFGGDSAAYRAAWPENILASGAHAYPDTLGVFTAGSDDQEINAGVRTVFAAAKAAGWKASFTEIPNAGHDGPALDIGLQTGYNALYPRWGLAASTG</sequence>
<evidence type="ECO:0000256" key="1">
    <source>
        <dbReference type="SAM" id="MobiDB-lite"/>
    </source>
</evidence>
<organism evidence="3 4">
    <name type="scientific">Subtercola frigoramans</name>
    <dbReference type="NCBI Taxonomy" id="120298"/>
    <lineage>
        <taxon>Bacteria</taxon>
        <taxon>Bacillati</taxon>
        <taxon>Actinomycetota</taxon>
        <taxon>Actinomycetes</taxon>
        <taxon>Micrococcales</taxon>
        <taxon>Microbacteriaceae</taxon>
        <taxon>Subtercola</taxon>
    </lineage>
</organism>
<dbReference type="EMBL" id="JAFBBU010000001">
    <property type="protein sequence ID" value="MBM7473390.1"/>
    <property type="molecule type" value="Genomic_DNA"/>
</dbReference>
<feature type="transmembrane region" description="Helical" evidence="2">
    <location>
        <begin position="72"/>
        <end position="96"/>
    </location>
</feature>
<dbReference type="PANTHER" id="PTHR48098:SF1">
    <property type="entry name" value="DIACYLGLYCEROL ACYLTRANSFERASE_MYCOLYLTRANSFERASE AG85A"/>
    <property type="match status" value="1"/>
</dbReference>
<dbReference type="InterPro" id="IPR050583">
    <property type="entry name" value="Mycobacterial_A85_antigen"/>
</dbReference>
<dbReference type="InterPro" id="IPR029058">
    <property type="entry name" value="AB_hydrolase_fold"/>
</dbReference>
<feature type="transmembrane region" description="Helical" evidence="2">
    <location>
        <begin position="38"/>
        <end position="60"/>
    </location>
</feature>
<proteinExistence type="predicted"/>
<accession>A0ABS2L9H5</accession>
<name>A0ABS2L9H5_9MICO</name>
<keyword evidence="2" id="KW-1133">Transmembrane helix</keyword>